<keyword evidence="3" id="KW-1185">Reference proteome</keyword>
<feature type="region of interest" description="Disordered" evidence="1">
    <location>
        <begin position="298"/>
        <end position="348"/>
    </location>
</feature>
<evidence type="ECO:0000313" key="2">
    <source>
        <dbReference type="EMBL" id="WWC85214.1"/>
    </source>
</evidence>
<proteinExistence type="predicted"/>
<dbReference type="RefSeq" id="XP_066071977.1">
    <property type="nucleotide sequence ID" value="XM_066215880.1"/>
</dbReference>
<dbReference type="AlphaFoldDB" id="A0AAX4JIB8"/>
<feature type="compositionally biased region" description="Basic and acidic residues" evidence="1">
    <location>
        <begin position="322"/>
        <end position="333"/>
    </location>
</feature>
<dbReference type="GeneID" id="91090745"/>
<dbReference type="Proteomes" id="UP001355207">
    <property type="component" value="Chromosome 1"/>
</dbReference>
<reference evidence="2 3" key="1">
    <citation type="submission" date="2024-01" db="EMBL/GenBank/DDBJ databases">
        <title>Comparative genomics of Cryptococcus and Kwoniella reveals pathogenesis evolution and contrasting modes of karyotype evolution via chromosome fusion or intercentromeric recombination.</title>
        <authorList>
            <person name="Coelho M.A."/>
            <person name="David-Palma M."/>
            <person name="Shea T."/>
            <person name="Bowers K."/>
            <person name="McGinley-Smith S."/>
            <person name="Mohammad A.W."/>
            <person name="Gnirke A."/>
            <person name="Yurkov A.M."/>
            <person name="Nowrousian M."/>
            <person name="Sun S."/>
            <person name="Cuomo C.A."/>
            <person name="Heitman J."/>
        </authorList>
    </citation>
    <scope>NUCLEOTIDE SEQUENCE [LARGE SCALE GENOMIC DNA]</scope>
    <source>
        <strain evidence="2 3">CBS 6074</strain>
    </source>
</reference>
<sequence length="348" mass="40158">MASSQRPRGIIEQTWRSDTNDHVFLFEQDEPLVDSVTDFVRQQLVRTLRESMSDDYHVRPVSSVIHEITLMPVCGRYDEKAKEERTKTIRIYYLTDQGGHHTSTCRKYDCTGYASREEAIESEETGNGCCFSDIPENENVKWYDHKAEPLHHNLEGNQLDYLINNLQIHGDSGYTKRSLEHKVYEDDIIGTRIHHNSIFIRPDLEVDKIPSQKLGTTIRYHAETCPSADCPGSANPSDTLRYGFYGSRKCRSDLGFPFKQFEFTQYVGRNTFQLPEASKFVNVRDSLVDLPEYENDFNYGNRGTDRSEYPPEIDLPEGSSIEGRKKPFSDTRRLLRRLTNRSESSATT</sequence>
<name>A0AAX4JIB8_9TREE</name>
<evidence type="ECO:0000256" key="1">
    <source>
        <dbReference type="SAM" id="MobiDB-lite"/>
    </source>
</evidence>
<dbReference type="EMBL" id="CP144098">
    <property type="protein sequence ID" value="WWC85214.1"/>
    <property type="molecule type" value="Genomic_DNA"/>
</dbReference>
<gene>
    <name evidence="2" type="ORF">L201_000073</name>
</gene>
<evidence type="ECO:0000313" key="3">
    <source>
        <dbReference type="Proteomes" id="UP001355207"/>
    </source>
</evidence>
<accession>A0AAX4JIB8</accession>
<organism evidence="2 3">
    <name type="scientific">Kwoniella dendrophila CBS 6074</name>
    <dbReference type="NCBI Taxonomy" id="1295534"/>
    <lineage>
        <taxon>Eukaryota</taxon>
        <taxon>Fungi</taxon>
        <taxon>Dikarya</taxon>
        <taxon>Basidiomycota</taxon>
        <taxon>Agaricomycotina</taxon>
        <taxon>Tremellomycetes</taxon>
        <taxon>Tremellales</taxon>
        <taxon>Cryptococcaceae</taxon>
        <taxon>Kwoniella</taxon>
    </lineage>
</organism>
<protein>
    <submittedName>
        <fullName evidence="2">Uncharacterized protein</fullName>
    </submittedName>
</protein>